<dbReference type="PANTHER" id="PTHR43434">
    <property type="entry name" value="PHOSPHOGLYCOLATE PHOSPHATASE"/>
    <property type="match status" value="1"/>
</dbReference>
<dbReference type="EMBL" id="BMII01000001">
    <property type="protein sequence ID" value="GGB44386.1"/>
    <property type="molecule type" value="Genomic_DNA"/>
</dbReference>
<keyword evidence="6 10" id="KW-0479">Metal-binding</keyword>
<dbReference type="CDD" id="cd16417">
    <property type="entry name" value="HAD_PGPase"/>
    <property type="match status" value="1"/>
</dbReference>
<dbReference type="InterPro" id="IPR050155">
    <property type="entry name" value="HAD-like_hydrolase_sf"/>
</dbReference>
<protein>
    <recommendedName>
        <fullName evidence="5 10">Phosphoglycolate phosphatase</fullName>
        <shortName evidence="10">PGP</shortName>
        <shortName evidence="10">PGPase</shortName>
        <ecNumber evidence="5 10">3.1.3.18</ecNumber>
    </recommendedName>
</protein>
<dbReference type="InterPro" id="IPR037512">
    <property type="entry name" value="PGPase_prok"/>
</dbReference>
<reference evidence="12" key="1">
    <citation type="journal article" date="2019" name="Int. J. Syst. Evol. Microbiol.">
        <title>The Global Catalogue of Microorganisms (GCM) 10K type strain sequencing project: providing services to taxonomists for standard genome sequencing and annotation.</title>
        <authorList>
            <consortium name="The Broad Institute Genomics Platform"/>
            <consortium name="The Broad Institute Genome Sequencing Center for Infectious Disease"/>
            <person name="Wu L."/>
            <person name="Ma J."/>
        </authorList>
    </citation>
    <scope>NUCLEOTIDE SEQUENCE [LARGE SCALE GENOMIC DNA]</scope>
    <source>
        <strain evidence="12">CGMCC 1.15339</strain>
    </source>
</reference>
<dbReference type="SFLD" id="SFLDS00003">
    <property type="entry name" value="Haloacid_Dehalogenase"/>
    <property type="match status" value="1"/>
</dbReference>
<dbReference type="InterPro" id="IPR023214">
    <property type="entry name" value="HAD_sf"/>
</dbReference>
<dbReference type="HAMAP" id="MF_00495">
    <property type="entry name" value="GPH_hydrolase_bact"/>
    <property type="match status" value="1"/>
</dbReference>
<dbReference type="SUPFAM" id="SSF56784">
    <property type="entry name" value="HAD-like"/>
    <property type="match status" value="1"/>
</dbReference>
<organism evidence="11 12">
    <name type="scientific">Shewanella inventionis</name>
    <dbReference type="NCBI Taxonomy" id="1738770"/>
    <lineage>
        <taxon>Bacteria</taxon>
        <taxon>Pseudomonadati</taxon>
        <taxon>Pseudomonadota</taxon>
        <taxon>Gammaproteobacteria</taxon>
        <taxon>Alteromonadales</taxon>
        <taxon>Shewanellaceae</taxon>
        <taxon>Shewanella</taxon>
    </lineage>
</organism>
<dbReference type="PANTHER" id="PTHR43434:SF1">
    <property type="entry name" value="PHOSPHOGLYCOLATE PHOSPHATASE"/>
    <property type="match status" value="1"/>
</dbReference>
<accession>A0ABQ1IJR6</accession>
<dbReference type="InterPro" id="IPR006439">
    <property type="entry name" value="HAD-SF_hydro_IA"/>
</dbReference>
<dbReference type="InterPro" id="IPR036412">
    <property type="entry name" value="HAD-like_sf"/>
</dbReference>
<comment type="cofactor">
    <cofactor evidence="2 10">
        <name>Mg(2+)</name>
        <dbReference type="ChEBI" id="CHEBI:18420"/>
    </cofactor>
</comment>
<evidence type="ECO:0000313" key="12">
    <source>
        <dbReference type="Proteomes" id="UP000617555"/>
    </source>
</evidence>
<dbReference type="NCBIfam" id="TIGR01449">
    <property type="entry name" value="PGP_bact"/>
    <property type="match status" value="1"/>
</dbReference>
<dbReference type="PRINTS" id="PR00413">
    <property type="entry name" value="HADHALOGNASE"/>
</dbReference>
<dbReference type="InterPro" id="IPR023198">
    <property type="entry name" value="PGP-like_dom2"/>
</dbReference>
<dbReference type="Proteomes" id="UP000617555">
    <property type="component" value="Unassembled WGS sequence"/>
</dbReference>
<keyword evidence="8 10" id="KW-0460">Magnesium</keyword>
<dbReference type="InterPro" id="IPR041492">
    <property type="entry name" value="HAD_2"/>
</dbReference>
<feature type="binding site" evidence="10">
    <location>
        <position position="184"/>
    </location>
    <ligand>
        <name>Mg(2+)</name>
        <dbReference type="ChEBI" id="CHEBI:18420"/>
    </ligand>
</feature>
<comment type="pathway">
    <text evidence="3 10">Organic acid metabolism; glycolate biosynthesis; glycolate from 2-phosphoglycolate: step 1/1.</text>
</comment>
<proteinExistence type="inferred from homology"/>
<evidence type="ECO:0000256" key="8">
    <source>
        <dbReference type="ARBA" id="ARBA00022842"/>
    </source>
</evidence>
<dbReference type="SFLD" id="SFLDG01135">
    <property type="entry name" value="C1.5.6:_HAD__Beta-PGM__Phospha"/>
    <property type="match status" value="1"/>
</dbReference>
<dbReference type="NCBIfam" id="TIGR01509">
    <property type="entry name" value="HAD-SF-IA-v3"/>
    <property type="match status" value="1"/>
</dbReference>
<dbReference type="SFLD" id="SFLDG01129">
    <property type="entry name" value="C1.5:_HAD__Beta-PGM__Phosphata"/>
    <property type="match status" value="1"/>
</dbReference>
<evidence type="ECO:0000256" key="7">
    <source>
        <dbReference type="ARBA" id="ARBA00022801"/>
    </source>
</evidence>
<evidence type="ECO:0000256" key="3">
    <source>
        <dbReference type="ARBA" id="ARBA00004818"/>
    </source>
</evidence>
<comment type="function">
    <text evidence="10">Specifically catalyzes the dephosphorylation of 2-phosphoglycolate. Is involved in the dissimilation of the intracellular 2-phosphoglycolate formed during the DNA repair of 3'-phosphoglycolate ends, a major class of DNA lesions induced by oxidative stress.</text>
</comment>
<dbReference type="Gene3D" id="1.10.150.240">
    <property type="entry name" value="Putative phosphatase, domain 2"/>
    <property type="match status" value="1"/>
</dbReference>
<evidence type="ECO:0000256" key="6">
    <source>
        <dbReference type="ARBA" id="ARBA00022723"/>
    </source>
</evidence>
<keyword evidence="12" id="KW-1185">Reference proteome</keyword>
<evidence type="ECO:0000256" key="9">
    <source>
        <dbReference type="ARBA" id="ARBA00023277"/>
    </source>
</evidence>
<keyword evidence="7 10" id="KW-0378">Hydrolase</keyword>
<evidence type="ECO:0000313" key="11">
    <source>
        <dbReference type="EMBL" id="GGB44386.1"/>
    </source>
</evidence>
<evidence type="ECO:0000256" key="10">
    <source>
        <dbReference type="HAMAP-Rule" id="MF_00495"/>
    </source>
</evidence>
<dbReference type="Pfam" id="PF13419">
    <property type="entry name" value="HAD_2"/>
    <property type="match status" value="1"/>
</dbReference>
<evidence type="ECO:0000256" key="2">
    <source>
        <dbReference type="ARBA" id="ARBA00001946"/>
    </source>
</evidence>
<evidence type="ECO:0000256" key="4">
    <source>
        <dbReference type="ARBA" id="ARBA00006171"/>
    </source>
</evidence>
<comment type="catalytic activity">
    <reaction evidence="1 10">
        <text>2-phosphoglycolate + H2O = glycolate + phosphate</text>
        <dbReference type="Rhea" id="RHEA:14369"/>
        <dbReference type="ChEBI" id="CHEBI:15377"/>
        <dbReference type="ChEBI" id="CHEBI:29805"/>
        <dbReference type="ChEBI" id="CHEBI:43474"/>
        <dbReference type="ChEBI" id="CHEBI:58033"/>
        <dbReference type="EC" id="3.1.3.18"/>
    </reaction>
</comment>
<dbReference type="RefSeq" id="WP_188735697.1">
    <property type="nucleotide sequence ID" value="NZ_BMII01000001.1"/>
</dbReference>
<dbReference type="NCBIfam" id="TIGR01549">
    <property type="entry name" value="HAD-SF-IA-v1"/>
    <property type="match status" value="1"/>
</dbReference>
<comment type="similarity">
    <text evidence="4 10">Belongs to the HAD-like hydrolase superfamily. CbbY/CbbZ/Gph/YieH family.</text>
</comment>
<evidence type="ECO:0000256" key="5">
    <source>
        <dbReference type="ARBA" id="ARBA00013078"/>
    </source>
</evidence>
<name>A0ABQ1IJR6_9GAMM</name>
<feature type="active site" description="Nucleophile" evidence="10">
    <location>
        <position position="17"/>
    </location>
</feature>
<keyword evidence="9 10" id="KW-0119">Carbohydrate metabolism</keyword>
<feature type="binding site" evidence="10">
    <location>
        <position position="19"/>
    </location>
    <ligand>
        <name>Mg(2+)</name>
        <dbReference type="ChEBI" id="CHEBI:18420"/>
    </ligand>
</feature>
<dbReference type="Gene3D" id="3.40.50.1000">
    <property type="entry name" value="HAD superfamily/HAD-like"/>
    <property type="match status" value="1"/>
</dbReference>
<sequence length="234" mass="26001">MILPKSQWLNIQAIAFDLDGTLIDSVPDLAAATNATLAECSLPKVSEDLVRSWVGNGAQILMQRALSYSYSTAEDSPELQARLEQTMPRFMHHYAEHLQQHSRLYTGVLEVLQQLKQAGYKLAVVTNKPYRFTIPLLQAFGLDGLFTQVLGGDSLAKMKPDPLPLQHLMDQWNINSSQLLMVGDSKNDILAAKAANVMSIGLTYGYNYGEDIGLSEPDAVCEHFSQLRQYLLSQ</sequence>
<feature type="binding site" evidence="10">
    <location>
        <position position="17"/>
    </location>
    <ligand>
        <name>Mg(2+)</name>
        <dbReference type="ChEBI" id="CHEBI:18420"/>
    </ligand>
</feature>
<evidence type="ECO:0000256" key="1">
    <source>
        <dbReference type="ARBA" id="ARBA00000830"/>
    </source>
</evidence>
<dbReference type="EC" id="3.1.3.18" evidence="5 10"/>
<comment type="caution">
    <text evidence="11">The sequence shown here is derived from an EMBL/GenBank/DDBJ whole genome shotgun (WGS) entry which is preliminary data.</text>
</comment>
<gene>
    <name evidence="11" type="primary">gph</name>
    <name evidence="11" type="ORF">GCM10011607_00510</name>
</gene>
<dbReference type="NCBIfam" id="NF009695">
    <property type="entry name" value="PRK13222.1-2"/>
    <property type="match status" value="1"/>
</dbReference>